<gene>
    <name evidence="2" type="ORF">TMI583_LOCUS48678</name>
</gene>
<protein>
    <recommendedName>
        <fullName evidence="4">Homeobox domain-containing protein</fullName>
    </recommendedName>
</protein>
<reference evidence="2" key="1">
    <citation type="submission" date="2021-02" db="EMBL/GenBank/DDBJ databases">
        <authorList>
            <person name="Nowell W R."/>
        </authorList>
    </citation>
    <scope>NUCLEOTIDE SEQUENCE</scope>
</reference>
<name>A0A8S2XWE0_9BILA</name>
<comment type="caution">
    <text evidence="2">The sequence shown here is derived from an EMBL/GenBank/DDBJ whole genome shotgun (WGS) entry which is preliminary data.</text>
</comment>
<evidence type="ECO:0008006" key="4">
    <source>
        <dbReference type="Google" id="ProtNLM"/>
    </source>
</evidence>
<dbReference type="Proteomes" id="UP000682733">
    <property type="component" value="Unassembled WGS sequence"/>
</dbReference>
<dbReference type="InterPro" id="IPR001356">
    <property type="entry name" value="HD"/>
</dbReference>
<dbReference type="AlphaFoldDB" id="A0A8S2XWE0"/>
<dbReference type="GO" id="GO:0003677">
    <property type="term" value="F:DNA binding"/>
    <property type="evidence" value="ECO:0007669"/>
    <property type="project" value="InterPro"/>
</dbReference>
<accession>A0A8S2XWE0</accession>
<dbReference type="CDD" id="cd00086">
    <property type="entry name" value="homeodomain"/>
    <property type="match status" value="1"/>
</dbReference>
<feature type="compositionally biased region" description="Polar residues" evidence="1">
    <location>
        <begin position="28"/>
        <end position="49"/>
    </location>
</feature>
<proteinExistence type="predicted"/>
<sequence>MFLLFFQVWFSNRRAKWRREEKSRNQRRNVNTSESNPVSNTGSTITTDHSTPPSSINQTPPPPPPYTIESVNEVLNPYFNSNNTVSASTTSKGFAYPSMQSSYQYSTSSYPCILP</sequence>
<evidence type="ECO:0000313" key="3">
    <source>
        <dbReference type="Proteomes" id="UP000682733"/>
    </source>
</evidence>
<evidence type="ECO:0000256" key="1">
    <source>
        <dbReference type="SAM" id="MobiDB-lite"/>
    </source>
</evidence>
<dbReference type="EMBL" id="CAJOBA010100921">
    <property type="protein sequence ID" value="CAF4519791.1"/>
    <property type="molecule type" value="Genomic_DNA"/>
</dbReference>
<evidence type="ECO:0000313" key="2">
    <source>
        <dbReference type="EMBL" id="CAF4519791.1"/>
    </source>
</evidence>
<feature type="non-terminal residue" evidence="2">
    <location>
        <position position="115"/>
    </location>
</feature>
<organism evidence="2 3">
    <name type="scientific">Didymodactylos carnosus</name>
    <dbReference type="NCBI Taxonomy" id="1234261"/>
    <lineage>
        <taxon>Eukaryota</taxon>
        <taxon>Metazoa</taxon>
        <taxon>Spiralia</taxon>
        <taxon>Gnathifera</taxon>
        <taxon>Rotifera</taxon>
        <taxon>Eurotatoria</taxon>
        <taxon>Bdelloidea</taxon>
        <taxon>Philodinida</taxon>
        <taxon>Philodinidae</taxon>
        <taxon>Didymodactylos</taxon>
    </lineage>
</organism>
<feature type="region of interest" description="Disordered" evidence="1">
    <location>
        <begin position="17"/>
        <end position="70"/>
    </location>
</feature>